<reference evidence="1 2" key="1">
    <citation type="journal article" date="2010" name="J. Bacteriol.">
        <title>Characterization of the replication, transfer, and plasmid/lytic phage cycle of the Streptomyces plasmid-phage pZL12.</title>
        <authorList>
            <person name="Zhong L."/>
            <person name="Cheng Q."/>
            <person name="Tian X."/>
            <person name="Zhao L."/>
            <person name="Qin Z."/>
        </authorList>
    </citation>
    <scope>NUCLEOTIDE SEQUENCE [LARGE SCALE GENOMIC DNA]</scope>
</reference>
<gene>
    <name evidence="1" type="ORF">pZL12.92</name>
</gene>
<evidence type="ECO:0000313" key="2">
    <source>
        <dbReference type="Proteomes" id="UP000298310"/>
    </source>
</evidence>
<keyword evidence="2" id="KW-1185">Reference proteome</keyword>
<dbReference type="KEGG" id="vg:80142708"/>
<protein>
    <submittedName>
        <fullName evidence="1">Uncharacterized protein</fullName>
    </submittedName>
</protein>
<proteinExistence type="predicted"/>
<dbReference type="Proteomes" id="UP000298310">
    <property type="component" value="Segment"/>
</dbReference>
<organism evidence="1 2">
    <name type="scientific">Streptomyces phage ZL12</name>
    <dbReference type="NCBI Taxonomy" id="2570911"/>
    <lineage>
        <taxon>Viruses</taxon>
        <taxon>Duplodnaviria</taxon>
        <taxon>Heunggongvirae</taxon>
        <taxon>Uroviricota</taxon>
        <taxon>Caudoviricetes</taxon>
        <taxon>Fuzanglongvirus</taxon>
        <taxon>Fuzanglongvirus ZL12</taxon>
    </lineage>
</organism>
<dbReference type="EMBL" id="GQ919031">
    <property type="protein sequence ID" value="ACX71169.1"/>
    <property type="molecule type" value="Genomic_DNA"/>
</dbReference>
<sequence>MSSAGHFNECTTSSSAANWAFSSKYSRLPQFPDGARIAVRRADRSPSGTLGSVRTALRSARSAFRTRYSRTVFTAPQ</sequence>
<name>D0UWJ7_9CAUD</name>
<evidence type="ECO:0000313" key="1">
    <source>
        <dbReference type="EMBL" id="ACX71169.1"/>
    </source>
</evidence>
<accession>D0UWJ7</accession>